<keyword evidence="2" id="KW-1185">Reference proteome</keyword>
<dbReference type="Pfam" id="PF12732">
    <property type="entry name" value="YtxH"/>
    <property type="match status" value="1"/>
</dbReference>
<dbReference type="Proteomes" id="UP000391834">
    <property type="component" value="Unassembled WGS sequence"/>
</dbReference>
<organism evidence="1 2">
    <name type="scientific">Prolixibacter bellariivorans</name>
    <dbReference type="NCBI Taxonomy" id="314319"/>
    <lineage>
        <taxon>Bacteria</taxon>
        <taxon>Pseudomonadati</taxon>
        <taxon>Bacteroidota</taxon>
        <taxon>Bacteroidia</taxon>
        <taxon>Marinilabiliales</taxon>
        <taxon>Prolixibacteraceae</taxon>
        <taxon>Prolixibacter</taxon>
    </lineage>
</organism>
<dbReference type="InterPro" id="IPR024623">
    <property type="entry name" value="YtxH"/>
</dbReference>
<proteinExistence type="predicted"/>
<accession>A0A5M4B2Y9</accession>
<gene>
    <name evidence="1" type="ORF">PbJCM13498_33630</name>
</gene>
<protein>
    <recommendedName>
        <fullName evidence="3">Gas vesicle protein</fullName>
    </recommendedName>
</protein>
<reference evidence="1 2" key="1">
    <citation type="submission" date="2019-10" db="EMBL/GenBank/DDBJ databases">
        <title>Prolixibacter strains distinguished by the presence of nitrate reductase genes were adept at nitrate-dependent anaerobic corrosion of metallic iron and carbon steel.</title>
        <authorList>
            <person name="Iino T."/>
            <person name="Shono N."/>
            <person name="Ito K."/>
            <person name="Nakamura R."/>
            <person name="Sueoka K."/>
            <person name="Harayama S."/>
            <person name="Ohkuma M."/>
        </authorList>
    </citation>
    <scope>NUCLEOTIDE SEQUENCE [LARGE SCALE GENOMIC DNA]</scope>
    <source>
        <strain evidence="1 2">JCM 13498</strain>
    </source>
</reference>
<dbReference type="EMBL" id="BLAX01000001">
    <property type="protein sequence ID" value="GET34500.1"/>
    <property type="molecule type" value="Genomic_DNA"/>
</dbReference>
<evidence type="ECO:0000313" key="2">
    <source>
        <dbReference type="Proteomes" id="UP000391834"/>
    </source>
</evidence>
<dbReference type="AlphaFoldDB" id="A0A5M4B2Y9"/>
<evidence type="ECO:0000313" key="1">
    <source>
        <dbReference type="EMBL" id="GET34500.1"/>
    </source>
</evidence>
<evidence type="ECO:0008006" key="3">
    <source>
        <dbReference type="Google" id="ProtNLM"/>
    </source>
</evidence>
<name>A0A5M4B2Y9_9BACT</name>
<comment type="caution">
    <text evidence="1">The sequence shown here is derived from an EMBL/GenBank/DDBJ whole genome shotgun (WGS) entry which is preliminary data.</text>
</comment>
<sequence length="96" mass="10490">MINIMSSGKVFLGVLAGLAAGALTGILFAPAKGSRTRKRILRKGENYTESLKEKFDDFVDDINEKVEKVKDGVSDFAEKKMAKPEKAEKNKKAATV</sequence>